<reference evidence="2" key="1">
    <citation type="journal article" date="2019" name="Int. J. Syst. Evol. Microbiol.">
        <title>The Global Catalogue of Microorganisms (GCM) 10K type strain sequencing project: providing services to taxonomists for standard genome sequencing and annotation.</title>
        <authorList>
            <consortium name="The Broad Institute Genomics Platform"/>
            <consortium name="The Broad Institute Genome Sequencing Center for Infectious Disease"/>
            <person name="Wu L."/>
            <person name="Ma J."/>
        </authorList>
    </citation>
    <scope>NUCLEOTIDE SEQUENCE [LARGE SCALE GENOMIC DNA]</scope>
    <source>
        <strain evidence="2">CGMCC 1.15339</strain>
    </source>
</reference>
<dbReference type="Proteomes" id="UP000617555">
    <property type="component" value="Unassembled WGS sequence"/>
</dbReference>
<keyword evidence="2" id="KW-1185">Reference proteome</keyword>
<accession>A0ABQ1IYG5</accession>
<protein>
    <submittedName>
        <fullName evidence="1">Uncharacterized protein</fullName>
    </submittedName>
</protein>
<organism evidence="1 2">
    <name type="scientific">Shewanella inventionis</name>
    <dbReference type="NCBI Taxonomy" id="1738770"/>
    <lineage>
        <taxon>Bacteria</taxon>
        <taxon>Pseudomonadati</taxon>
        <taxon>Pseudomonadota</taxon>
        <taxon>Gammaproteobacteria</taxon>
        <taxon>Alteromonadales</taxon>
        <taxon>Shewanellaceae</taxon>
        <taxon>Shewanella</taxon>
    </lineage>
</organism>
<comment type="caution">
    <text evidence="1">The sequence shown here is derived from an EMBL/GenBank/DDBJ whole genome shotgun (WGS) entry which is preliminary data.</text>
</comment>
<evidence type="ECO:0000313" key="1">
    <source>
        <dbReference type="EMBL" id="GGB52808.1"/>
    </source>
</evidence>
<dbReference type="RefSeq" id="WP_188737920.1">
    <property type="nucleotide sequence ID" value="NZ_BMII01000008.1"/>
</dbReference>
<proteinExistence type="predicted"/>
<dbReference type="EMBL" id="BMII01000008">
    <property type="protein sequence ID" value="GGB52808.1"/>
    <property type="molecule type" value="Genomic_DNA"/>
</dbReference>
<gene>
    <name evidence="1" type="ORF">GCM10011607_11640</name>
</gene>
<evidence type="ECO:0000313" key="2">
    <source>
        <dbReference type="Proteomes" id="UP000617555"/>
    </source>
</evidence>
<name>A0ABQ1IYG5_9GAMM</name>
<sequence>MDDKDRARKNFAALMLQSAEQLDDFAAVIGLSDKLIRNTKNDLAKKIRPSSSPSSRGISKSDLLNVQLMAILRHSGYDFSTAEFDENMIITRLVGPNGAAVGFQVTDNELSKNETIVNLFNKTIEQKSEVIALCKLSSD</sequence>